<dbReference type="Proteomes" id="UP001500642">
    <property type="component" value="Unassembled WGS sequence"/>
</dbReference>
<accession>A0ABP8JMN8</accession>
<dbReference type="PANTHER" id="PTHR43682:SF1">
    <property type="entry name" value="LACTATE UTILIZATION PROTEIN C"/>
    <property type="match status" value="1"/>
</dbReference>
<protein>
    <recommendedName>
        <fullName evidence="2">LUD domain-containing protein</fullName>
    </recommendedName>
</protein>
<evidence type="ECO:0000259" key="2">
    <source>
        <dbReference type="Pfam" id="PF02589"/>
    </source>
</evidence>
<evidence type="ECO:0000313" key="3">
    <source>
        <dbReference type="EMBL" id="GAA4393167.1"/>
    </source>
</evidence>
<organism evidence="3 4">
    <name type="scientific">Brevibacterium pityocampae</name>
    <dbReference type="NCBI Taxonomy" id="506594"/>
    <lineage>
        <taxon>Bacteria</taxon>
        <taxon>Bacillati</taxon>
        <taxon>Actinomycetota</taxon>
        <taxon>Actinomycetes</taxon>
        <taxon>Micrococcales</taxon>
        <taxon>Brevibacteriaceae</taxon>
        <taxon>Brevibacterium</taxon>
    </lineage>
</organism>
<evidence type="ECO:0000256" key="1">
    <source>
        <dbReference type="SAM" id="MobiDB-lite"/>
    </source>
</evidence>
<dbReference type="InterPro" id="IPR003741">
    <property type="entry name" value="LUD_dom"/>
</dbReference>
<proteinExistence type="predicted"/>
<feature type="compositionally biased region" description="Low complexity" evidence="1">
    <location>
        <begin position="24"/>
        <end position="52"/>
    </location>
</feature>
<dbReference type="InterPro" id="IPR024185">
    <property type="entry name" value="FTHF_cligase-like_sf"/>
</dbReference>
<name>A0ABP8JMN8_9MICO</name>
<feature type="domain" description="LUD" evidence="2">
    <location>
        <begin position="135"/>
        <end position="234"/>
    </location>
</feature>
<feature type="region of interest" description="Disordered" evidence="1">
    <location>
        <begin position="21"/>
        <end position="63"/>
    </location>
</feature>
<reference evidence="4" key="1">
    <citation type="journal article" date="2019" name="Int. J. Syst. Evol. Microbiol.">
        <title>The Global Catalogue of Microorganisms (GCM) 10K type strain sequencing project: providing services to taxonomists for standard genome sequencing and annotation.</title>
        <authorList>
            <consortium name="The Broad Institute Genomics Platform"/>
            <consortium name="The Broad Institute Genome Sequencing Center for Infectious Disease"/>
            <person name="Wu L."/>
            <person name="Ma J."/>
        </authorList>
    </citation>
    <scope>NUCLEOTIDE SEQUENCE [LARGE SCALE GENOMIC DNA]</scope>
    <source>
        <strain evidence="4">JCM 17808</strain>
    </source>
</reference>
<gene>
    <name evidence="3" type="ORF">GCM10023167_21930</name>
</gene>
<comment type="caution">
    <text evidence="3">The sequence shown here is derived from an EMBL/GenBank/DDBJ whole genome shotgun (WGS) entry which is preliminary data.</text>
</comment>
<evidence type="ECO:0000313" key="4">
    <source>
        <dbReference type="Proteomes" id="UP001500642"/>
    </source>
</evidence>
<dbReference type="RefSeq" id="WP_345032094.1">
    <property type="nucleotide sequence ID" value="NZ_BAABGL010000017.1"/>
</dbReference>
<dbReference type="EMBL" id="BAABGL010000017">
    <property type="protein sequence ID" value="GAA4393167.1"/>
    <property type="molecule type" value="Genomic_DNA"/>
</dbReference>
<dbReference type="Pfam" id="PF02589">
    <property type="entry name" value="LUD_dom"/>
    <property type="match status" value="1"/>
</dbReference>
<keyword evidence="4" id="KW-1185">Reference proteome</keyword>
<dbReference type="Gene3D" id="3.40.50.10420">
    <property type="entry name" value="NagB/RpiA/CoA transferase-like"/>
    <property type="match status" value="1"/>
</dbReference>
<sequence length="236" mass="23952">MSPQTARAEVLARIRSALRREDATAGGASAEPSGPAGTSAAASAAAAQVGPAPADPGPHPDGDALIELLTDRLLDYDASVSLLTAAEVPARIAELLTGARTIVVPHDLDPAHLTALTAEVLPDSADAPLDLATLDSVDAVVTASTAAVADTGTIVLSGPQCGRRAITLVPDHHVCLVRTADIVNRVPAAVGIIEERGLVEHPQTWVSGPSATSDIELERVAGVHGPRTLDVILVTG</sequence>
<dbReference type="SUPFAM" id="SSF100950">
    <property type="entry name" value="NagB/RpiA/CoA transferase-like"/>
    <property type="match status" value="1"/>
</dbReference>
<dbReference type="PANTHER" id="PTHR43682">
    <property type="entry name" value="LACTATE UTILIZATION PROTEIN C"/>
    <property type="match status" value="1"/>
</dbReference>
<dbReference type="InterPro" id="IPR037171">
    <property type="entry name" value="NagB/RpiA_transferase-like"/>
</dbReference>